<dbReference type="GO" id="GO:0016740">
    <property type="term" value="F:transferase activity"/>
    <property type="evidence" value="ECO:0007669"/>
    <property type="project" value="UniProtKB-KW"/>
</dbReference>
<evidence type="ECO:0000313" key="1">
    <source>
        <dbReference type="EMBL" id="WNO03558.1"/>
    </source>
</evidence>
<dbReference type="Pfam" id="PF02515">
    <property type="entry name" value="CoA_transf_3"/>
    <property type="match status" value="1"/>
</dbReference>
<dbReference type="InterPro" id="IPR050509">
    <property type="entry name" value="CoA-transferase_III"/>
</dbReference>
<proteinExistence type="predicted"/>
<sequence>MPEPIAATPAKIIRPLKGTRILSLALNLPGPAALMRCLDMGATCVKLEPPAPAGAPVGSSGDPMGLYNRKAYDQMHRGMRVLAADLKTEKGQQALHKELAKADVLLTSFRPSALKKLGMEWKALRKRYPRLSMVAIVGAPGERAEEPGHDLTYLAENGLVTGLDLPPTLYADMGGSLMTSEAVLQTRLHQHQKGKGVYLEVALSEAAAYLALPRSWGLTLPGSAVGGSHAGYRVYPCKDGRVALAALEPHFSKALAEAAGLRQSHPLAMFSPETHAAVAAFVAGKTRKQLDALATSKDIPLFTLA</sequence>
<dbReference type="SUPFAM" id="SSF89796">
    <property type="entry name" value="CoA-transferase family III (CaiB/BaiF)"/>
    <property type="match status" value="1"/>
</dbReference>
<keyword evidence="1" id="KW-0808">Transferase</keyword>
<evidence type="ECO:0000313" key="2">
    <source>
        <dbReference type="Proteomes" id="UP001302257"/>
    </source>
</evidence>
<dbReference type="Gene3D" id="3.30.1540.10">
    <property type="entry name" value="formyl-coa transferase, domain 3"/>
    <property type="match status" value="1"/>
</dbReference>
<dbReference type="Proteomes" id="UP001302257">
    <property type="component" value="Chromosome"/>
</dbReference>
<protein>
    <submittedName>
        <fullName evidence="1">CoA transferase</fullName>
    </submittedName>
</protein>
<dbReference type="InterPro" id="IPR044855">
    <property type="entry name" value="CoA-Trfase_III_dom3_sf"/>
</dbReference>
<dbReference type="EMBL" id="CP132507">
    <property type="protein sequence ID" value="WNO03558.1"/>
    <property type="molecule type" value="Genomic_DNA"/>
</dbReference>
<gene>
    <name evidence="1" type="ORF">RAN89_11570</name>
</gene>
<dbReference type="Gene3D" id="3.40.50.10540">
    <property type="entry name" value="Crotonobetainyl-coa:carnitine coa-transferase, domain 1"/>
    <property type="match status" value="1"/>
</dbReference>
<name>A0ABZ0AWP3_9BURK</name>
<keyword evidence="2" id="KW-1185">Reference proteome</keyword>
<dbReference type="PANTHER" id="PTHR48228:SF5">
    <property type="entry name" value="ALPHA-METHYLACYL-COA RACEMASE"/>
    <property type="match status" value="1"/>
</dbReference>
<organism evidence="1 2">
    <name type="scientific">Rhodoferax mekongensis</name>
    <dbReference type="NCBI Taxonomy" id="3068341"/>
    <lineage>
        <taxon>Bacteria</taxon>
        <taxon>Pseudomonadati</taxon>
        <taxon>Pseudomonadota</taxon>
        <taxon>Betaproteobacteria</taxon>
        <taxon>Burkholderiales</taxon>
        <taxon>Comamonadaceae</taxon>
        <taxon>Rhodoferax</taxon>
    </lineage>
</organism>
<accession>A0ABZ0AWP3</accession>
<dbReference type="PANTHER" id="PTHR48228">
    <property type="entry name" value="SUCCINYL-COA--D-CITRAMALATE COA-TRANSFERASE"/>
    <property type="match status" value="1"/>
</dbReference>
<dbReference type="InterPro" id="IPR023606">
    <property type="entry name" value="CoA-Trfase_III_dom_1_sf"/>
</dbReference>
<reference evidence="1 2" key="1">
    <citation type="submission" date="2023-08" db="EMBL/GenBank/DDBJ databases">
        <title>Rhodoferax potami sp. nov. and Rhodoferax mekongensis sp. nov., isolated from the Mekong River in Thailand.</title>
        <authorList>
            <person name="Kitikhun S."/>
            <person name="Charoenyingcharoen P."/>
            <person name="Siriarchawattana P."/>
            <person name="Likhitrattanapisal S."/>
            <person name="Nilsakha T."/>
            <person name="Chanpet A."/>
            <person name="Rattanawaree P."/>
            <person name="Ingsriswang S."/>
        </authorList>
    </citation>
    <scope>NUCLEOTIDE SEQUENCE [LARGE SCALE GENOMIC DNA]</scope>
    <source>
        <strain evidence="1 2">TBRC 17307</strain>
    </source>
</reference>
<dbReference type="InterPro" id="IPR003673">
    <property type="entry name" value="CoA-Trfase_fam_III"/>
</dbReference>
<dbReference type="RefSeq" id="WP_313866450.1">
    <property type="nucleotide sequence ID" value="NZ_CP132507.1"/>
</dbReference>